<evidence type="ECO:0000256" key="9">
    <source>
        <dbReference type="ARBA" id="ARBA00025699"/>
    </source>
</evidence>
<dbReference type="Pfam" id="PF20260">
    <property type="entry name" value="PUA_4"/>
    <property type="match status" value="1"/>
</dbReference>
<feature type="non-terminal residue" evidence="13">
    <location>
        <position position="136"/>
    </location>
</feature>
<keyword evidence="8" id="KW-0949">S-adenosyl-L-methionine</keyword>
<organism evidence="13">
    <name type="scientific">marine metagenome</name>
    <dbReference type="NCBI Taxonomy" id="408172"/>
    <lineage>
        <taxon>unclassified sequences</taxon>
        <taxon>metagenomes</taxon>
        <taxon>ecological metagenomes</taxon>
    </lineage>
</organism>
<comment type="subcellular location">
    <subcellularLocation>
        <location evidence="1">Cytoplasm</location>
    </subcellularLocation>
</comment>
<feature type="domain" description="Ribosomal RNA small subunit methyltransferase E methyltransferase" evidence="11">
    <location>
        <begin position="74"/>
        <end position="136"/>
    </location>
</feature>
<dbReference type="Pfam" id="PF04452">
    <property type="entry name" value="Methyltrans_RNA"/>
    <property type="match status" value="1"/>
</dbReference>
<evidence type="ECO:0000256" key="1">
    <source>
        <dbReference type="ARBA" id="ARBA00004496"/>
    </source>
</evidence>
<dbReference type="PANTHER" id="PTHR30027:SF3">
    <property type="entry name" value="16S RRNA (URACIL(1498)-N(3))-METHYLTRANSFERASE"/>
    <property type="match status" value="1"/>
</dbReference>
<dbReference type="AlphaFoldDB" id="A0A382ZIT3"/>
<dbReference type="InterPro" id="IPR006700">
    <property type="entry name" value="RsmE"/>
</dbReference>
<comment type="catalytic activity">
    <reaction evidence="10">
        <text>uridine(1498) in 16S rRNA + S-adenosyl-L-methionine = N(3)-methyluridine(1498) in 16S rRNA + S-adenosyl-L-homocysteine + H(+)</text>
        <dbReference type="Rhea" id="RHEA:42920"/>
        <dbReference type="Rhea" id="RHEA-COMP:10283"/>
        <dbReference type="Rhea" id="RHEA-COMP:10284"/>
        <dbReference type="ChEBI" id="CHEBI:15378"/>
        <dbReference type="ChEBI" id="CHEBI:57856"/>
        <dbReference type="ChEBI" id="CHEBI:59789"/>
        <dbReference type="ChEBI" id="CHEBI:65315"/>
        <dbReference type="ChEBI" id="CHEBI:74502"/>
        <dbReference type="EC" id="2.1.1.193"/>
    </reaction>
</comment>
<evidence type="ECO:0000256" key="6">
    <source>
        <dbReference type="ARBA" id="ARBA00022603"/>
    </source>
</evidence>
<evidence type="ECO:0000259" key="12">
    <source>
        <dbReference type="Pfam" id="PF20260"/>
    </source>
</evidence>
<keyword evidence="5" id="KW-0698">rRNA processing</keyword>
<comment type="similarity">
    <text evidence="2">Belongs to the RNA methyltransferase RsmE family.</text>
</comment>
<dbReference type="InterPro" id="IPR046886">
    <property type="entry name" value="RsmE_MTase_dom"/>
</dbReference>
<keyword evidence="7" id="KW-0808">Transferase</keyword>
<comment type="function">
    <text evidence="9">Specifically methylates the N3 position of the uracil ring of uridine 1498 (m3U1498) in 16S rRNA. Acts on the fully assembled 30S ribosomal subunit.</text>
</comment>
<dbReference type="PANTHER" id="PTHR30027">
    <property type="entry name" value="RIBOSOMAL RNA SMALL SUBUNIT METHYLTRANSFERASE E"/>
    <property type="match status" value="1"/>
</dbReference>
<gene>
    <name evidence="13" type="ORF">METZ01_LOCUS448054</name>
</gene>
<evidence type="ECO:0000256" key="5">
    <source>
        <dbReference type="ARBA" id="ARBA00022552"/>
    </source>
</evidence>
<name>A0A382ZIT3_9ZZZZ</name>
<dbReference type="InterPro" id="IPR029026">
    <property type="entry name" value="tRNA_m1G_MTases_N"/>
</dbReference>
<keyword evidence="4" id="KW-0963">Cytoplasm</keyword>
<dbReference type="InterPro" id="IPR029028">
    <property type="entry name" value="Alpha/beta_knot_MTases"/>
</dbReference>
<dbReference type="InterPro" id="IPR046887">
    <property type="entry name" value="RsmE_PUA-like"/>
</dbReference>
<dbReference type="GO" id="GO:0070475">
    <property type="term" value="P:rRNA base methylation"/>
    <property type="evidence" value="ECO:0007669"/>
    <property type="project" value="TreeGrafter"/>
</dbReference>
<dbReference type="NCBIfam" id="TIGR00046">
    <property type="entry name" value="RsmE family RNA methyltransferase"/>
    <property type="match status" value="1"/>
</dbReference>
<evidence type="ECO:0000256" key="7">
    <source>
        <dbReference type="ARBA" id="ARBA00022679"/>
    </source>
</evidence>
<evidence type="ECO:0000256" key="8">
    <source>
        <dbReference type="ARBA" id="ARBA00022691"/>
    </source>
</evidence>
<dbReference type="InterPro" id="IPR015947">
    <property type="entry name" value="PUA-like_sf"/>
</dbReference>
<dbReference type="Gene3D" id="3.40.1280.10">
    <property type="match status" value="1"/>
</dbReference>
<accession>A0A382ZIT3</accession>
<keyword evidence="6" id="KW-0489">Methyltransferase</keyword>
<sequence>MSYFIFDGVLNLGKQYELKGEESSHITKSRRLRPGDSFLVQDQQGQRFEAILKSFDRNSLLFTPQKPVAIPPASSLRIEILQALPKQKALDFILQKTTELGVSRLDVFCGRHSPKTFRASEKQHHLKRWQRIVSEA</sequence>
<proteinExistence type="inferred from homology"/>
<protein>
    <recommendedName>
        <fullName evidence="3">16S rRNA (uracil(1498)-N(3))-methyltransferase</fullName>
        <ecNumber evidence="3">2.1.1.193</ecNumber>
    </recommendedName>
</protein>
<evidence type="ECO:0000256" key="10">
    <source>
        <dbReference type="ARBA" id="ARBA00047944"/>
    </source>
</evidence>
<evidence type="ECO:0000313" key="13">
    <source>
        <dbReference type="EMBL" id="SVD95200.1"/>
    </source>
</evidence>
<evidence type="ECO:0000256" key="3">
    <source>
        <dbReference type="ARBA" id="ARBA00012328"/>
    </source>
</evidence>
<dbReference type="SUPFAM" id="SSF88697">
    <property type="entry name" value="PUA domain-like"/>
    <property type="match status" value="1"/>
</dbReference>
<evidence type="ECO:0000259" key="11">
    <source>
        <dbReference type="Pfam" id="PF04452"/>
    </source>
</evidence>
<dbReference type="EC" id="2.1.1.193" evidence="3"/>
<reference evidence="13" key="1">
    <citation type="submission" date="2018-05" db="EMBL/GenBank/DDBJ databases">
        <authorList>
            <person name="Lanie J.A."/>
            <person name="Ng W.-L."/>
            <person name="Kazmierczak K.M."/>
            <person name="Andrzejewski T.M."/>
            <person name="Davidsen T.M."/>
            <person name="Wayne K.J."/>
            <person name="Tettelin H."/>
            <person name="Glass J.I."/>
            <person name="Rusch D."/>
            <person name="Podicherti R."/>
            <person name="Tsui H.-C.T."/>
            <person name="Winkler M.E."/>
        </authorList>
    </citation>
    <scope>NUCLEOTIDE SEQUENCE</scope>
</reference>
<feature type="domain" description="Ribosomal RNA small subunit methyltransferase E PUA-like" evidence="12">
    <location>
        <begin position="18"/>
        <end position="63"/>
    </location>
</feature>
<evidence type="ECO:0000256" key="4">
    <source>
        <dbReference type="ARBA" id="ARBA00022490"/>
    </source>
</evidence>
<dbReference type="GO" id="GO:0070042">
    <property type="term" value="F:rRNA (uridine-N3-)-methyltransferase activity"/>
    <property type="evidence" value="ECO:0007669"/>
    <property type="project" value="TreeGrafter"/>
</dbReference>
<dbReference type="GO" id="GO:0005737">
    <property type="term" value="C:cytoplasm"/>
    <property type="evidence" value="ECO:0007669"/>
    <property type="project" value="UniProtKB-SubCell"/>
</dbReference>
<dbReference type="EMBL" id="UINC01184130">
    <property type="protein sequence ID" value="SVD95200.1"/>
    <property type="molecule type" value="Genomic_DNA"/>
</dbReference>
<evidence type="ECO:0000256" key="2">
    <source>
        <dbReference type="ARBA" id="ARBA00005528"/>
    </source>
</evidence>
<dbReference type="SUPFAM" id="SSF75217">
    <property type="entry name" value="alpha/beta knot"/>
    <property type="match status" value="1"/>
</dbReference>